<name>A0A6H1ZBE6_9ZZZZ</name>
<organism evidence="2">
    <name type="scientific">viral metagenome</name>
    <dbReference type="NCBI Taxonomy" id="1070528"/>
    <lineage>
        <taxon>unclassified sequences</taxon>
        <taxon>metagenomes</taxon>
        <taxon>organismal metagenomes</taxon>
    </lineage>
</organism>
<keyword evidence="1" id="KW-0472">Membrane</keyword>
<proteinExistence type="predicted"/>
<accession>A0A6H1ZBE6</accession>
<keyword evidence="1" id="KW-1133">Transmembrane helix</keyword>
<protein>
    <recommendedName>
        <fullName evidence="4">Holin</fullName>
    </recommendedName>
</protein>
<sequence length="91" mass="10187">MELTLLSQIASLGLGAVIAVIVLIWKRGDDATHRKEIIAIIERMEVRDDQIIKLVETTTAAMVTLQIHVIKLAEALDLSKRLETLEKKRGK</sequence>
<dbReference type="AlphaFoldDB" id="A0A6H1ZBE6"/>
<gene>
    <name evidence="2" type="ORF">TM448A00111_0013</name>
    <name evidence="3" type="ORF">TM448B00196_0013</name>
</gene>
<reference evidence="2" key="1">
    <citation type="submission" date="2020-03" db="EMBL/GenBank/DDBJ databases">
        <title>The deep terrestrial virosphere.</title>
        <authorList>
            <person name="Holmfeldt K."/>
            <person name="Nilsson E."/>
            <person name="Simone D."/>
            <person name="Lopez-Fernandez M."/>
            <person name="Wu X."/>
            <person name="de Brujin I."/>
            <person name="Lundin D."/>
            <person name="Andersson A."/>
            <person name="Bertilsson S."/>
            <person name="Dopson M."/>
        </authorList>
    </citation>
    <scope>NUCLEOTIDE SEQUENCE</scope>
    <source>
        <strain evidence="2">TM448A00111</strain>
        <strain evidence="3">TM448B00196</strain>
    </source>
</reference>
<dbReference type="EMBL" id="MT143977">
    <property type="protein sequence ID" value="QJA44510.1"/>
    <property type="molecule type" value="Genomic_DNA"/>
</dbReference>
<evidence type="ECO:0000313" key="2">
    <source>
        <dbReference type="EMBL" id="QJA44510.1"/>
    </source>
</evidence>
<evidence type="ECO:0000256" key="1">
    <source>
        <dbReference type="SAM" id="Phobius"/>
    </source>
</evidence>
<feature type="transmembrane region" description="Helical" evidence="1">
    <location>
        <begin position="6"/>
        <end position="25"/>
    </location>
</feature>
<evidence type="ECO:0008006" key="4">
    <source>
        <dbReference type="Google" id="ProtNLM"/>
    </source>
</evidence>
<dbReference type="EMBL" id="MT144598">
    <property type="protein sequence ID" value="QJH94226.1"/>
    <property type="molecule type" value="Genomic_DNA"/>
</dbReference>
<keyword evidence="1" id="KW-0812">Transmembrane</keyword>
<evidence type="ECO:0000313" key="3">
    <source>
        <dbReference type="EMBL" id="QJH94226.1"/>
    </source>
</evidence>